<dbReference type="STRING" id="135651.G0PH48"/>
<protein>
    <submittedName>
        <fullName evidence="1">Uncharacterized protein</fullName>
    </submittedName>
</protein>
<dbReference type="AlphaFoldDB" id="G0PH48"/>
<sequence>EDLRSGNSDSKHIIVQAYAVSRSQKAISIQGELEHHSSNDHTPLNPLWQVQERPILGRPKRERMLKRSKINVLQRKFFETTEGRRINDEVACEMNRERLGYDLSSFGNTLYECECGFSSWNGNRIASHFHYCRRNITTAEKEREVWRHQGDPKDELEMFAVYPQPTETEKETEDASLQKLNFDDDKLVKPDSEIPSFQPLDDLVLLKGLSSCSQVGFSESTIIDKCFEAILLNDSE</sequence>
<accession>G0PH48</accession>
<feature type="non-terminal residue" evidence="1">
    <location>
        <position position="1"/>
    </location>
</feature>
<dbReference type="EMBL" id="GL380462">
    <property type="protein sequence ID" value="EGT56077.1"/>
    <property type="molecule type" value="Genomic_DNA"/>
</dbReference>
<dbReference type="OrthoDB" id="5876240at2759"/>
<name>G0PH48_CAEBE</name>
<evidence type="ECO:0000313" key="1">
    <source>
        <dbReference type="EMBL" id="EGT56077.1"/>
    </source>
</evidence>
<dbReference type="Proteomes" id="UP000008068">
    <property type="component" value="Unassembled WGS sequence"/>
</dbReference>
<reference evidence="2" key="1">
    <citation type="submission" date="2011-07" db="EMBL/GenBank/DDBJ databases">
        <authorList>
            <consortium name="Caenorhabditis brenneri Sequencing and Analysis Consortium"/>
            <person name="Wilson R.K."/>
        </authorList>
    </citation>
    <scope>NUCLEOTIDE SEQUENCE [LARGE SCALE GENOMIC DNA]</scope>
    <source>
        <strain evidence="2">PB2801</strain>
    </source>
</reference>
<organism evidence="2">
    <name type="scientific">Caenorhabditis brenneri</name>
    <name type="common">Nematode worm</name>
    <dbReference type="NCBI Taxonomy" id="135651"/>
    <lineage>
        <taxon>Eukaryota</taxon>
        <taxon>Metazoa</taxon>
        <taxon>Ecdysozoa</taxon>
        <taxon>Nematoda</taxon>
        <taxon>Chromadorea</taxon>
        <taxon>Rhabditida</taxon>
        <taxon>Rhabditina</taxon>
        <taxon>Rhabditomorpha</taxon>
        <taxon>Rhabditoidea</taxon>
        <taxon>Rhabditidae</taxon>
        <taxon>Peloderinae</taxon>
        <taxon>Caenorhabditis</taxon>
    </lineage>
</organism>
<dbReference type="eggNOG" id="KOG1721">
    <property type="taxonomic scope" value="Eukaryota"/>
</dbReference>
<gene>
    <name evidence="1" type="ORF">CAEBREN_23512</name>
</gene>
<dbReference type="InParanoid" id="G0PH48"/>
<evidence type="ECO:0000313" key="2">
    <source>
        <dbReference type="Proteomes" id="UP000008068"/>
    </source>
</evidence>
<keyword evidence="2" id="KW-1185">Reference proteome</keyword>
<proteinExistence type="predicted"/>
<dbReference type="HOGENOM" id="CLU_1177922_0_0_1"/>